<organism evidence="3 4">
    <name type="scientific">Pleomorphomonas diazotrophica</name>
    <dbReference type="NCBI Taxonomy" id="1166257"/>
    <lineage>
        <taxon>Bacteria</taxon>
        <taxon>Pseudomonadati</taxon>
        <taxon>Pseudomonadota</taxon>
        <taxon>Alphaproteobacteria</taxon>
        <taxon>Hyphomicrobiales</taxon>
        <taxon>Pleomorphomonadaceae</taxon>
        <taxon>Pleomorphomonas</taxon>
    </lineage>
</organism>
<dbReference type="InterPro" id="IPR003754">
    <property type="entry name" value="4pyrrol_synth_uPrphyn_synth"/>
</dbReference>
<feature type="compositionally biased region" description="Pro residues" evidence="1">
    <location>
        <begin position="292"/>
        <end position="362"/>
    </location>
</feature>
<dbReference type="OrthoDB" id="7163809at2"/>
<proteinExistence type="predicted"/>
<dbReference type="Pfam" id="PF02602">
    <property type="entry name" value="HEM4"/>
    <property type="match status" value="1"/>
</dbReference>
<dbReference type="InterPro" id="IPR036108">
    <property type="entry name" value="4pyrrol_syn_uPrphyn_synt_sf"/>
</dbReference>
<dbReference type="CDD" id="cd06578">
    <property type="entry name" value="HemD"/>
    <property type="match status" value="1"/>
</dbReference>
<feature type="compositionally biased region" description="Basic and acidic residues" evidence="1">
    <location>
        <begin position="260"/>
        <end position="269"/>
    </location>
</feature>
<dbReference type="GO" id="GO:0004852">
    <property type="term" value="F:uroporphyrinogen-III synthase activity"/>
    <property type="evidence" value="ECO:0007669"/>
    <property type="project" value="InterPro"/>
</dbReference>
<protein>
    <recommendedName>
        <fullName evidence="2">Tetrapyrrole biosynthesis uroporphyrinogen III synthase domain-containing protein</fullName>
    </recommendedName>
</protein>
<dbReference type="EMBL" id="PJNW01000014">
    <property type="protein sequence ID" value="PKR87987.1"/>
    <property type="molecule type" value="Genomic_DNA"/>
</dbReference>
<accession>A0A1I4RXQ5</accession>
<dbReference type="AlphaFoldDB" id="A0A1I4RXQ5"/>
<dbReference type="GO" id="GO:0033014">
    <property type="term" value="P:tetrapyrrole biosynthetic process"/>
    <property type="evidence" value="ECO:0007669"/>
    <property type="project" value="InterPro"/>
</dbReference>
<reference evidence="3 4" key="1">
    <citation type="submission" date="2017-12" db="EMBL/GenBank/DDBJ databases">
        <title>Anaerobic carbon monoxide metabolism by Pleomorphomonas carboxyditropha sp. nov., a new mesophilic hydrogenogenic carboxidotroph.</title>
        <authorList>
            <person name="Esquivel-Elizondo S."/>
            <person name="Krajmalnik-Brown R."/>
        </authorList>
    </citation>
    <scope>NUCLEOTIDE SEQUENCE [LARGE SCALE GENOMIC DNA]</scope>
    <source>
        <strain evidence="3 4">R5-392</strain>
    </source>
</reference>
<evidence type="ECO:0000256" key="1">
    <source>
        <dbReference type="SAM" id="MobiDB-lite"/>
    </source>
</evidence>
<comment type="caution">
    <text evidence="3">The sequence shown here is derived from an EMBL/GenBank/DDBJ whole genome shotgun (WGS) entry which is preliminary data.</text>
</comment>
<keyword evidence="4" id="KW-1185">Reference proteome</keyword>
<dbReference type="RefSeq" id="WP_101290390.1">
    <property type="nucleotide sequence ID" value="NZ_FOUQ01000002.1"/>
</dbReference>
<evidence type="ECO:0000313" key="4">
    <source>
        <dbReference type="Proteomes" id="UP000233491"/>
    </source>
</evidence>
<evidence type="ECO:0000313" key="3">
    <source>
        <dbReference type="EMBL" id="PKR87987.1"/>
    </source>
</evidence>
<dbReference type="Gene3D" id="3.40.50.10090">
    <property type="match status" value="2"/>
</dbReference>
<sequence>MVLLVLRPEPQASDMVAALIARGVPALAEPMLTIEPADDPAGRVRAADPDAEALILTSRQTVAILKGADGLDTVTRLPVIAVGGGTAHDARAAGFTDVRSADGNADDLVDLVARTGFNRLVHAGGRDKAGDIAGRLAGLGVAVAEAELYRAEPRQTLAPDVAAAFADGRVTGLIVASRRSAQAFVDLMETMDWTPRLARLGAAALSEAAAAPLVGRVAELIVASEPTGPALVEASVALAARLRETAGGEHVAEGLETMTSEDHRKDAASRRNRPKAPVIDLEATEVAKAAQPPKPPQEPPREPPVPEPPAPKPPGPEKPVTEPPGPDVPPIQPPEEQPPFGDPPEPDVPPNTPPDEQPPIGDPPLDKPMLGSEKPESAKAEAAAAPHTNRPSQIKAFLPLLGAGIAGGCIAAALMLALLPRSNEPPEAGIVDPATLETRLGDVADRLAAGQTATETLAGRIAALEGKEAPVVDLGPLEARVDDLAARLDTAEKAAAAKPAVDPATVTALENRLSELASALDALKAETTTTAARLSPIEERLANAPKGGEVAALSLALTSLSGKIDAGLPFATDLAVVAAAAPDLPGLDDLKALADKGVPTRDRLLATLPVDAMLARRPVDPGKGWMDGVFDSAKSLVNYRETGPAVTDPASGAVEAIRAALERGDAAAAKAAADTLPAWARPPAEDWLADLDARVRVDAGVKAITARIVDRLSVPAAN</sequence>
<gene>
    <name evidence="3" type="ORF">CXZ10_16115</name>
</gene>
<name>A0A1I4RXQ5_9HYPH</name>
<dbReference type="Gene3D" id="1.20.5.340">
    <property type="match status" value="1"/>
</dbReference>
<feature type="region of interest" description="Disordered" evidence="1">
    <location>
        <begin position="249"/>
        <end position="389"/>
    </location>
</feature>
<feature type="domain" description="Tetrapyrrole biosynthesis uroporphyrinogen III synthase" evidence="2">
    <location>
        <begin position="14"/>
        <end position="233"/>
    </location>
</feature>
<dbReference type="Proteomes" id="UP000233491">
    <property type="component" value="Unassembled WGS sequence"/>
</dbReference>
<evidence type="ECO:0000259" key="2">
    <source>
        <dbReference type="Pfam" id="PF02602"/>
    </source>
</evidence>
<dbReference type="SUPFAM" id="SSF69618">
    <property type="entry name" value="HemD-like"/>
    <property type="match status" value="1"/>
</dbReference>